<sequence>MGGARLPGRGRVLEAARRGRLFGLLSGPLFGEPWQGVVLAVALTLLVAAAPAIRRRLGRGGRGGGARL</sequence>
<gene>
    <name evidence="2" type="ORF">SU9_02641</name>
</gene>
<comment type="caution">
    <text evidence="2">The sequence shown here is derived from an EMBL/GenBank/DDBJ whole genome shotgun (WGS) entry which is preliminary data.</text>
</comment>
<name>J2A335_9ACTN</name>
<dbReference type="AlphaFoldDB" id="J2A335"/>
<accession>J2A335</accession>
<keyword evidence="1" id="KW-1133">Transmembrane helix</keyword>
<protein>
    <submittedName>
        <fullName evidence="2">Integral membrane protein</fullName>
    </submittedName>
</protein>
<feature type="transmembrane region" description="Helical" evidence="1">
    <location>
        <begin position="34"/>
        <end position="53"/>
    </location>
</feature>
<evidence type="ECO:0000313" key="2">
    <source>
        <dbReference type="EMBL" id="EJJ08631.1"/>
    </source>
</evidence>
<organism evidence="2">
    <name type="scientific">Streptomyces auratus AGR0001</name>
    <dbReference type="NCBI Taxonomy" id="1160718"/>
    <lineage>
        <taxon>Bacteria</taxon>
        <taxon>Bacillati</taxon>
        <taxon>Actinomycetota</taxon>
        <taxon>Actinomycetes</taxon>
        <taxon>Kitasatosporales</taxon>
        <taxon>Streptomycetaceae</taxon>
        <taxon>Streptomyces</taxon>
    </lineage>
</organism>
<dbReference type="EMBL" id="AJGV01000023">
    <property type="protein sequence ID" value="EJJ08631.1"/>
    <property type="molecule type" value="Genomic_DNA"/>
</dbReference>
<keyword evidence="1" id="KW-0812">Transmembrane</keyword>
<reference evidence="2" key="1">
    <citation type="journal article" date="2012" name="J. Bacteriol.">
        <title>Genome Sequence of Streptomyces auratus Strain AGR0001, a Phoslactomycin-Producing Actinomycete.</title>
        <authorList>
            <person name="Han X."/>
            <person name="Li M."/>
            <person name="Ding Z."/>
            <person name="Zhao J."/>
            <person name="Ji K."/>
            <person name="Wen M."/>
            <person name="Lu T."/>
        </authorList>
    </citation>
    <scope>NUCLEOTIDE SEQUENCE [LARGE SCALE GENOMIC DNA]</scope>
    <source>
        <strain evidence="2">AGR0001</strain>
    </source>
</reference>
<dbReference type="HOGENOM" id="CLU_2792035_0_0_11"/>
<evidence type="ECO:0000256" key="1">
    <source>
        <dbReference type="SAM" id="Phobius"/>
    </source>
</evidence>
<proteinExistence type="predicted"/>
<keyword evidence="1" id="KW-0472">Membrane</keyword>